<proteinExistence type="predicted"/>
<organism evidence="1 2">
    <name type="scientific">Musa troglodytarum</name>
    <name type="common">fe'i banana</name>
    <dbReference type="NCBI Taxonomy" id="320322"/>
    <lineage>
        <taxon>Eukaryota</taxon>
        <taxon>Viridiplantae</taxon>
        <taxon>Streptophyta</taxon>
        <taxon>Embryophyta</taxon>
        <taxon>Tracheophyta</taxon>
        <taxon>Spermatophyta</taxon>
        <taxon>Magnoliopsida</taxon>
        <taxon>Liliopsida</taxon>
        <taxon>Zingiberales</taxon>
        <taxon>Musaceae</taxon>
        <taxon>Musa</taxon>
    </lineage>
</organism>
<dbReference type="AlphaFoldDB" id="A0A9E7GS95"/>
<evidence type="ECO:0000313" key="2">
    <source>
        <dbReference type="Proteomes" id="UP001055439"/>
    </source>
</evidence>
<accession>A0A9E7GS95</accession>
<keyword evidence="2" id="KW-1185">Reference proteome</keyword>
<reference evidence="1" key="1">
    <citation type="submission" date="2022-05" db="EMBL/GenBank/DDBJ databases">
        <title>The Musa troglodytarum L. genome provides insights into the mechanism of non-climacteric behaviour and enrichment of carotenoids.</title>
        <authorList>
            <person name="Wang J."/>
        </authorList>
    </citation>
    <scope>NUCLEOTIDE SEQUENCE</scope>
    <source>
        <tissue evidence="1">Leaf</tissue>
    </source>
</reference>
<gene>
    <name evidence="1" type="ORF">MUK42_03687</name>
</gene>
<name>A0A9E7GS95_9LILI</name>
<sequence length="87" mass="9692">MACHFPLSTCLLPSGFRLKAKAEETWRKAKGSNQERCGVVVETKFFPCCSLIELSASFHGIKVVESLYSSPTAATIKEDHETKYVDH</sequence>
<dbReference type="Proteomes" id="UP001055439">
    <property type="component" value="Chromosome 7"/>
</dbReference>
<evidence type="ECO:0000313" key="1">
    <source>
        <dbReference type="EMBL" id="URE20010.1"/>
    </source>
</evidence>
<dbReference type="EMBL" id="CP097509">
    <property type="protein sequence ID" value="URE20010.1"/>
    <property type="molecule type" value="Genomic_DNA"/>
</dbReference>
<protein>
    <submittedName>
        <fullName evidence="1">Uncharacterized protein</fullName>
    </submittedName>
</protein>